<dbReference type="PANTHER" id="PTHR21022:SF19">
    <property type="entry name" value="PREPHENATE DEHYDRATASE-RELATED"/>
    <property type="match status" value="1"/>
</dbReference>
<dbReference type="GO" id="GO:0005737">
    <property type="term" value="C:cytoplasm"/>
    <property type="evidence" value="ECO:0007669"/>
    <property type="project" value="TreeGrafter"/>
</dbReference>
<evidence type="ECO:0000256" key="4">
    <source>
        <dbReference type="ARBA" id="ARBA00023239"/>
    </source>
</evidence>
<comment type="pathway">
    <text evidence="5">Amino-acid biosynthesis.</text>
</comment>
<organism evidence="8">
    <name type="scientific">bioreactor metagenome</name>
    <dbReference type="NCBI Taxonomy" id="1076179"/>
    <lineage>
        <taxon>unclassified sequences</taxon>
        <taxon>metagenomes</taxon>
        <taxon>ecological metagenomes</taxon>
    </lineage>
</organism>
<gene>
    <name evidence="8" type="primary">pheA_34</name>
    <name evidence="8" type="ORF">SDC9_179215</name>
</gene>
<sequence>MNYGAKIVGEEYLRIEQNLIVHHSTQEDEIIEVYSHPVAIEQCRVYLDRLVKRGVRVVESEDTALSVKYIKDNNLTHSAAIAGSSAAELYGMKILKRGIEDNKRNFTRFLILQHCTSSGTRSIKPAIINKASVCFTLPHKTGSLSSVLSIFSYYGINLTKIESRPIIGKEWEYLFYTDLLFDDLSTYNHCLAAIKPLVSELIILGEYENGRKED</sequence>
<dbReference type="PROSITE" id="PS51171">
    <property type="entry name" value="PREPHENATE_DEHYDR_3"/>
    <property type="match status" value="1"/>
</dbReference>
<dbReference type="InterPro" id="IPR001086">
    <property type="entry name" value="Preph_deHydtase"/>
</dbReference>
<dbReference type="PROSITE" id="PS51671">
    <property type="entry name" value="ACT"/>
    <property type="match status" value="1"/>
</dbReference>
<evidence type="ECO:0000256" key="1">
    <source>
        <dbReference type="ARBA" id="ARBA00022605"/>
    </source>
</evidence>
<dbReference type="GO" id="GO:0004664">
    <property type="term" value="F:prephenate dehydratase activity"/>
    <property type="evidence" value="ECO:0007669"/>
    <property type="project" value="InterPro"/>
</dbReference>
<dbReference type="Gene3D" id="3.40.190.10">
    <property type="entry name" value="Periplasmic binding protein-like II"/>
    <property type="match status" value="2"/>
</dbReference>
<evidence type="ECO:0000256" key="5">
    <source>
        <dbReference type="ARBA" id="ARBA00029440"/>
    </source>
</evidence>
<name>A0A645GY08_9ZZZZ</name>
<evidence type="ECO:0000256" key="2">
    <source>
        <dbReference type="ARBA" id="ARBA00023141"/>
    </source>
</evidence>
<dbReference type="PROSITE" id="PS00858">
    <property type="entry name" value="PREPHENATE_DEHYDR_2"/>
    <property type="match status" value="1"/>
</dbReference>
<dbReference type="AlphaFoldDB" id="A0A645GY08"/>
<protein>
    <submittedName>
        <fullName evidence="8">p-protein</fullName>
    </submittedName>
</protein>
<comment type="caution">
    <text evidence="8">The sequence shown here is derived from an EMBL/GenBank/DDBJ whole genome shotgun (WGS) entry which is preliminary data.</text>
</comment>
<proteinExistence type="predicted"/>
<dbReference type="SUPFAM" id="SSF53850">
    <property type="entry name" value="Periplasmic binding protein-like II"/>
    <property type="match status" value="1"/>
</dbReference>
<dbReference type="EMBL" id="VSSQ01083406">
    <property type="protein sequence ID" value="MPN31741.1"/>
    <property type="molecule type" value="Genomic_DNA"/>
</dbReference>
<dbReference type="PANTHER" id="PTHR21022">
    <property type="entry name" value="PREPHENATE DEHYDRATASE P PROTEIN"/>
    <property type="match status" value="1"/>
</dbReference>
<feature type="domain" description="Prephenate dehydratase" evidence="6">
    <location>
        <begin position="1"/>
        <end position="114"/>
    </location>
</feature>
<dbReference type="PROSITE" id="PS00857">
    <property type="entry name" value="PREPHENATE_DEHYDR_1"/>
    <property type="match status" value="1"/>
</dbReference>
<keyword evidence="3" id="KW-0584">Phenylalanine biosynthesis</keyword>
<feature type="domain" description="ACT" evidence="7">
    <location>
        <begin position="132"/>
        <end position="208"/>
    </location>
</feature>
<evidence type="ECO:0000259" key="6">
    <source>
        <dbReference type="PROSITE" id="PS51171"/>
    </source>
</evidence>
<dbReference type="InterPro" id="IPR045865">
    <property type="entry name" value="ACT-like_dom_sf"/>
</dbReference>
<dbReference type="GO" id="GO:0009094">
    <property type="term" value="P:L-phenylalanine biosynthetic process"/>
    <property type="evidence" value="ECO:0007669"/>
    <property type="project" value="UniProtKB-KW"/>
</dbReference>
<keyword evidence="1" id="KW-0028">Amino-acid biosynthesis</keyword>
<dbReference type="SUPFAM" id="SSF55021">
    <property type="entry name" value="ACT-like"/>
    <property type="match status" value="1"/>
</dbReference>
<evidence type="ECO:0000256" key="3">
    <source>
        <dbReference type="ARBA" id="ARBA00023222"/>
    </source>
</evidence>
<dbReference type="InterPro" id="IPR002912">
    <property type="entry name" value="ACT_dom"/>
</dbReference>
<evidence type="ECO:0000313" key="8">
    <source>
        <dbReference type="EMBL" id="MPN31741.1"/>
    </source>
</evidence>
<dbReference type="Pfam" id="PF00800">
    <property type="entry name" value="PDT"/>
    <property type="match status" value="1"/>
</dbReference>
<reference evidence="8" key="1">
    <citation type="submission" date="2019-08" db="EMBL/GenBank/DDBJ databases">
        <authorList>
            <person name="Kucharzyk K."/>
            <person name="Murdoch R.W."/>
            <person name="Higgins S."/>
            <person name="Loffler F."/>
        </authorList>
    </citation>
    <scope>NUCLEOTIDE SEQUENCE</scope>
</reference>
<keyword evidence="2" id="KW-0057">Aromatic amino acid biosynthesis</keyword>
<dbReference type="Gene3D" id="3.30.70.260">
    <property type="match status" value="1"/>
</dbReference>
<accession>A0A645GY08</accession>
<dbReference type="CDD" id="cd04905">
    <property type="entry name" value="ACT_CM-PDT"/>
    <property type="match status" value="1"/>
</dbReference>
<keyword evidence="4" id="KW-0456">Lyase</keyword>
<evidence type="ECO:0000259" key="7">
    <source>
        <dbReference type="PROSITE" id="PS51671"/>
    </source>
</evidence>
<dbReference type="InterPro" id="IPR018528">
    <property type="entry name" value="Preph_deHydtase_CS"/>
</dbReference>